<feature type="chain" id="PRO_5017846271" description="Dipeptidase" evidence="1">
    <location>
        <begin position="22"/>
        <end position="604"/>
    </location>
</feature>
<dbReference type="InterPro" id="IPR008257">
    <property type="entry name" value="Pept_M19"/>
</dbReference>
<sequence>MINKKFLIILCALFVLKPLEFSVIASLRQRNLEKAKEILDRYPLIDGHNDLPHMLRNNFQNQFELFDLNDLKESLAKQNKSDAITHTDIKRIKEGKLSGQFWAIYASCESNAKDAIRRHLEQVDVVYRYVEQYADFFQLVTSSEDIMKAFKAKKFISLLGLESGHAIDSSLAILRIFYALGVRYMTLTHNCNVPWATNNLVDRFDNASAYGGLTEFGRKVIREMNRLGMMVDLSHVSHQTMLDALEESKAPVIFSHSSVYSLCNHTRNVRDDVLLKLKQNNGIIMINLYNGFILPNGQVPNMNDIIAHFNYVKNLTGGVDQIGIGADFDGVSSTPPDVKDVSMYPALFAALLENKWTEEELAKIAGQNIIRVLSANEKVAKTLEYIEPIDDIIDQKDLGDLMISIESKKFKRSLVIGVLIATIALIIGLSLGLALTQTSFDDNFKKAEQLLTKFPLIDGHNDVPSMVRKNFKNQFKLFDFNDLTKMKDELLGTNGVTHTDIMRLKKGRLGAQFWAAYASCESLAKDAARIHLEQLDMMKRLINKFPSVMKYVDNSKDLIKVFQEGKIASLIGLESGHAIDSSLAILRIFYALGVRYMTLTHNCN</sequence>
<evidence type="ECO:0000256" key="2">
    <source>
        <dbReference type="SAM" id="Phobius"/>
    </source>
</evidence>
<reference evidence="3 4" key="1">
    <citation type="journal article" date="2018" name="Sci. Rep.">
        <title>Genomic signatures of local adaptation to the degree of environmental predictability in rotifers.</title>
        <authorList>
            <person name="Franch-Gras L."/>
            <person name="Hahn C."/>
            <person name="Garcia-Roger E.M."/>
            <person name="Carmona M.J."/>
            <person name="Serra M."/>
            <person name="Gomez A."/>
        </authorList>
    </citation>
    <scope>NUCLEOTIDE SEQUENCE [LARGE SCALE GENOMIC DNA]</scope>
    <source>
        <strain evidence="3">HYR1</strain>
    </source>
</reference>
<dbReference type="Pfam" id="PF01244">
    <property type="entry name" value="Peptidase_M19"/>
    <property type="match status" value="2"/>
</dbReference>
<keyword evidence="1" id="KW-0336">GPI-anchor</keyword>
<protein>
    <recommendedName>
        <fullName evidence="1">Dipeptidase</fullName>
        <ecNumber evidence="1">3.4.13.19</ecNumber>
    </recommendedName>
</protein>
<keyword evidence="1" id="KW-0479">Metal-binding</keyword>
<keyword evidence="1" id="KW-0224">Dipeptidase</keyword>
<organism evidence="3 4">
    <name type="scientific">Brachionus plicatilis</name>
    <name type="common">Marine rotifer</name>
    <name type="synonym">Brachionus muelleri</name>
    <dbReference type="NCBI Taxonomy" id="10195"/>
    <lineage>
        <taxon>Eukaryota</taxon>
        <taxon>Metazoa</taxon>
        <taxon>Spiralia</taxon>
        <taxon>Gnathifera</taxon>
        <taxon>Rotifera</taxon>
        <taxon>Eurotatoria</taxon>
        <taxon>Monogononta</taxon>
        <taxon>Pseudotrocha</taxon>
        <taxon>Ploima</taxon>
        <taxon>Brachionidae</taxon>
        <taxon>Brachionus</taxon>
    </lineage>
</organism>
<dbReference type="Gene3D" id="3.20.20.140">
    <property type="entry name" value="Metal-dependent hydrolases"/>
    <property type="match status" value="2"/>
</dbReference>
<comment type="subunit">
    <text evidence="1">Homodimer; disulfide-linked.</text>
</comment>
<dbReference type="GO" id="GO:0070573">
    <property type="term" value="F:metallodipeptidase activity"/>
    <property type="evidence" value="ECO:0007669"/>
    <property type="project" value="InterPro"/>
</dbReference>
<dbReference type="GO" id="GO:0046872">
    <property type="term" value="F:metal ion binding"/>
    <property type="evidence" value="ECO:0007669"/>
    <property type="project" value="UniProtKB-UniRule"/>
</dbReference>
<dbReference type="InterPro" id="IPR032466">
    <property type="entry name" value="Metal_Hydrolase"/>
</dbReference>
<dbReference type="Proteomes" id="UP000276133">
    <property type="component" value="Unassembled WGS sequence"/>
</dbReference>
<comment type="similarity">
    <text evidence="1">Belongs to the metallo-dependent hydrolases superfamily. Peptidase M19 family.</text>
</comment>
<evidence type="ECO:0000256" key="1">
    <source>
        <dbReference type="RuleBase" id="RU341113"/>
    </source>
</evidence>
<keyword evidence="2" id="KW-0812">Transmembrane</keyword>
<dbReference type="AlphaFoldDB" id="A0A3M7Q0E4"/>
<dbReference type="OrthoDB" id="445695at2759"/>
<proteinExistence type="inferred from homology"/>
<comment type="subcellular location">
    <subcellularLocation>
        <location evidence="1">Membrane</location>
        <topology evidence="1">Lipid-anchor</topology>
        <topology evidence="1">GPI-anchor</topology>
    </subcellularLocation>
</comment>
<dbReference type="EC" id="3.4.13.19" evidence="1"/>
<dbReference type="PANTHER" id="PTHR10443">
    <property type="entry name" value="MICROSOMAL DIPEPTIDASE"/>
    <property type="match status" value="1"/>
</dbReference>
<keyword evidence="1" id="KW-0732">Signal</keyword>
<comment type="cofactor">
    <cofactor evidence="1">
        <name>Zn(2+)</name>
        <dbReference type="ChEBI" id="CHEBI:29105"/>
    </cofactor>
</comment>
<keyword evidence="1" id="KW-0862">Zinc</keyword>
<keyword evidence="2" id="KW-0472">Membrane</keyword>
<keyword evidence="2" id="KW-1133">Transmembrane helix</keyword>
<gene>
    <name evidence="3" type="ORF">BpHYR1_038617</name>
</gene>
<comment type="caution">
    <text evidence="3">The sequence shown here is derived from an EMBL/GenBank/DDBJ whole genome shotgun (WGS) entry which is preliminary data.</text>
</comment>
<dbReference type="STRING" id="10195.A0A3M7Q0E4"/>
<keyword evidence="1" id="KW-0645">Protease</keyword>
<dbReference type="EMBL" id="REGN01008120">
    <property type="protein sequence ID" value="RNA04398.1"/>
    <property type="molecule type" value="Genomic_DNA"/>
</dbReference>
<keyword evidence="4" id="KW-1185">Reference proteome</keyword>
<feature type="non-terminal residue" evidence="3">
    <location>
        <position position="604"/>
    </location>
</feature>
<keyword evidence="1" id="KW-0449">Lipoprotein</keyword>
<dbReference type="CDD" id="cd01301">
    <property type="entry name" value="rDP_like"/>
    <property type="match status" value="1"/>
</dbReference>
<feature type="transmembrane region" description="Helical" evidence="2">
    <location>
        <begin position="414"/>
        <end position="436"/>
    </location>
</feature>
<accession>A0A3M7Q0E4</accession>
<dbReference type="SUPFAM" id="SSF51556">
    <property type="entry name" value="Metallo-dependent hydrolases"/>
    <property type="match status" value="2"/>
</dbReference>
<keyword evidence="1" id="KW-0378">Hydrolase</keyword>
<dbReference type="GO" id="GO:0098552">
    <property type="term" value="C:side of membrane"/>
    <property type="evidence" value="ECO:0007669"/>
    <property type="project" value="UniProtKB-KW"/>
</dbReference>
<evidence type="ECO:0000313" key="4">
    <source>
        <dbReference type="Proteomes" id="UP000276133"/>
    </source>
</evidence>
<dbReference type="PANTHER" id="PTHR10443:SF12">
    <property type="entry name" value="DIPEPTIDASE"/>
    <property type="match status" value="1"/>
</dbReference>
<feature type="signal peptide" evidence="1">
    <location>
        <begin position="1"/>
        <end position="21"/>
    </location>
</feature>
<dbReference type="PROSITE" id="PS51365">
    <property type="entry name" value="RENAL_DIPEPTIDASE_2"/>
    <property type="match status" value="2"/>
</dbReference>
<dbReference type="GO" id="GO:0006508">
    <property type="term" value="P:proteolysis"/>
    <property type="evidence" value="ECO:0007669"/>
    <property type="project" value="UniProtKB-KW"/>
</dbReference>
<keyword evidence="1" id="KW-1015">Disulfide bond</keyword>
<keyword evidence="1" id="KW-0325">Glycoprotein</keyword>
<name>A0A3M7Q0E4_BRAPC</name>
<evidence type="ECO:0000313" key="3">
    <source>
        <dbReference type="EMBL" id="RNA04398.1"/>
    </source>
</evidence>
<keyword evidence="1" id="KW-0482">Metalloprotease</keyword>
<comment type="catalytic activity">
    <reaction evidence="1">
        <text>an L-aminoacyl-L-amino acid + H2O = 2 an L-alpha-amino acid</text>
        <dbReference type="Rhea" id="RHEA:48940"/>
        <dbReference type="ChEBI" id="CHEBI:15377"/>
        <dbReference type="ChEBI" id="CHEBI:59869"/>
        <dbReference type="ChEBI" id="CHEBI:77460"/>
        <dbReference type="EC" id="3.4.13.19"/>
    </reaction>
</comment>